<evidence type="ECO:0000259" key="6">
    <source>
        <dbReference type="PROSITE" id="PS50850"/>
    </source>
</evidence>
<name>A0AAE0Y795_9GAST</name>
<keyword evidence="2 5" id="KW-0812">Transmembrane</keyword>
<evidence type="ECO:0000256" key="2">
    <source>
        <dbReference type="ARBA" id="ARBA00022692"/>
    </source>
</evidence>
<sequence length="555" mass="61392">MKFDDLITELGEFGPYQKRLYFIVCLVGIPAALQTLAGVFIQATPDHRCALPTLPNDTYSSQGSWHDDLVNLSIPWDSDDDMYDECHRKRHAGNLDNDTVSCDKWVYSKDPFKNTFVTDLDLVCDDKHMVTYASMILMGGMLGGSLLMGILSDIFGRKKVLVLSTLGQFAAGFGTAWADSYALYVTLRFFVTFFGIGMFLSAFVIGMELVGPSKRRIAGIVIEMFWCIGLFIETGIAYGLRDWSHFQMTISMFNIVAAVVFAVFIPESARWLLQKGKTEEATKIIKKAAEVNGVILSEKARKLEDIEMEGENEKLWHMLTHPVLLVRSLIVFFNWLVASMVYYGLSLNAEALSGDIYLNFFLLALVELASYVVCLAFLDMAGRKFLQCSSMVLGGVACVATLFPVIYGGKGEEWITLILSLLGKFGASAGFAVIYVYSAELFPTVMRNSGMGLCSLCARIGGILAPYIADLEDVIDNDWGTALPLLIFGGLSLAAGFLVLFLPETSNKILPDTVEDAKNFGRSKKKARNNYALDSNELSAGEGKDNPTFRMEKKF</sequence>
<organism evidence="7 8">
    <name type="scientific">Elysia crispata</name>
    <name type="common">lettuce slug</name>
    <dbReference type="NCBI Taxonomy" id="231223"/>
    <lineage>
        <taxon>Eukaryota</taxon>
        <taxon>Metazoa</taxon>
        <taxon>Spiralia</taxon>
        <taxon>Lophotrochozoa</taxon>
        <taxon>Mollusca</taxon>
        <taxon>Gastropoda</taxon>
        <taxon>Heterobranchia</taxon>
        <taxon>Euthyneura</taxon>
        <taxon>Panpulmonata</taxon>
        <taxon>Sacoglossa</taxon>
        <taxon>Placobranchoidea</taxon>
        <taxon>Plakobranchidae</taxon>
        <taxon>Elysia</taxon>
    </lineage>
</organism>
<feature type="transmembrane region" description="Helical" evidence="5">
    <location>
        <begin position="357"/>
        <end position="378"/>
    </location>
</feature>
<protein>
    <recommendedName>
        <fullName evidence="6">Major facilitator superfamily (MFS) profile domain-containing protein</fullName>
    </recommendedName>
</protein>
<dbReference type="PANTHER" id="PTHR24064">
    <property type="entry name" value="SOLUTE CARRIER FAMILY 22 MEMBER"/>
    <property type="match status" value="1"/>
</dbReference>
<dbReference type="InterPro" id="IPR036259">
    <property type="entry name" value="MFS_trans_sf"/>
</dbReference>
<dbReference type="Pfam" id="PF00083">
    <property type="entry name" value="Sugar_tr"/>
    <property type="match status" value="1"/>
</dbReference>
<dbReference type="EMBL" id="JAWDGP010006834">
    <property type="protein sequence ID" value="KAK3734882.1"/>
    <property type="molecule type" value="Genomic_DNA"/>
</dbReference>
<dbReference type="InterPro" id="IPR005828">
    <property type="entry name" value="MFS_sugar_transport-like"/>
</dbReference>
<evidence type="ECO:0000256" key="1">
    <source>
        <dbReference type="ARBA" id="ARBA00004141"/>
    </source>
</evidence>
<dbReference type="CDD" id="cd17317">
    <property type="entry name" value="MFS_SLC22"/>
    <property type="match status" value="1"/>
</dbReference>
<keyword evidence="8" id="KW-1185">Reference proteome</keyword>
<evidence type="ECO:0000256" key="5">
    <source>
        <dbReference type="SAM" id="Phobius"/>
    </source>
</evidence>
<feature type="transmembrane region" description="Helical" evidence="5">
    <location>
        <begin position="449"/>
        <end position="469"/>
    </location>
</feature>
<proteinExistence type="predicted"/>
<evidence type="ECO:0000256" key="3">
    <source>
        <dbReference type="ARBA" id="ARBA00022989"/>
    </source>
</evidence>
<dbReference type="GO" id="GO:0022857">
    <property type="term" value="F:transmembrane transporter activity"/>
    <property type="evidence" value="ECO:0007669"/>
    <property type="project" value="InterPro"/>
</dbReference>
<feature type="transmembrane region" description="Helical" evidence="5">
    <location>
        <begin position="184"/>
        <end position="205"/>
    </location>
</feature>
<feature type="transmembrane region" description="Helical" evidence="5">
    <location>
        <begin position="160"/>
        <end position="178"/>
    </location>
</feature>
<dbReference type="InterPro" id="IPR005829">
    <property type="entry name" value="Sugar_transporter_CS"/>
</dbReference>
<feature type="transmembrane region" description="Helical" evidence="5">
    <location>
        <begin position="414"/>
        <end position="437"/>
    </location>
</feature>
<dbReference type="GO" id="GO:0016020">
    <property type="term" value="C:membrane"/>
    <property type="evidence" value="ECO:0007669"/>
    <property type="project" value="UniProtKB-SubCell"/>
</dbReference>
<dbReference type="Gene3D" id="1.20.1250.20">
    <property type="entry name" value="MFS general substrate transporter like domains"/>
    <property type="match status" value="1"/>
</dbReference>
<reference evidence="7" key="1">
    <citation type="journal article" date="2023" name="G3 (Bethesda)">
        <title>A reference genome for the long-term kleptoplast-retaining sea slug Elysia crispata morphotype clarki.</title>
        <authorList>
            <person name="Eastman K.E."/>
            <person name="Pendleton A.L."/>
            <person name="Shaikh M.A."/>
            <person name="Suttiyut T."/>
            <person name="Ogas R."/>
            <person name="Tomko P."/>
            <person name="Gavelis G."/>
            <person name="Widhalm J.R."/>
            <person name="Wisecaver J.H."/>
        </authorList>
    </citation>
    <scope>NUCLEOTIDE SEQUENCE</scope>
    <source>
        <strain evidence="7">ECLA1</strain>
    </source>
</reference>
<dbReference type="AlphaFoldDB" id="A0AAE0Y795"/>
<evidence type="ECO:0000313" key="8">
    <source>
        <dbReference type="Proteomes" id="UP001283361"/>
    </source>
</evidence>
<dbReference type="PROSITE" id="PS50850">
    <property type="entry name" value="MFS"/>
    <property type="match status" value="1"/>
</dbReference>
<evidence type="ECO:0000313" key="7">
    <source>
        <dbReference type="EMBL" id="KAK3734882.1"/>
    </source>
</evidence>
<keyword evidence="3 5" id="KW-1133">Transmembrane helix</keyword>
<evidence type="ECO:0000256" key="4">
    <source>
        <dbReference type="ARBA" id="ARBA00023136"/>
    </source>
</evidence>
<dbReference type="InterPro" id="IPR020846">
    <property type="entry name" value="MFS_dom"/>
</dbReference>
<dbReference type="PROSITE" id="PS00216">
    <property type="entry name" value="SUGAR_TRANSPORT_1"/>
    <property type="match status" value="1"/>
</dbReference>
<comment type="caution">
    <text evidence="7">The sequence shown here is derived from an EMBL/GenBank/DDBJ whole genome shotgun (WGS) entry which is preliminary data.</text>
</comment>
<accession>A0AAE0Y795</accession>
<feature type="domain" description="Major facilitator superfamily (MFS) profile" evidence="6">
    <location>
        <begin position="23"/>
        <end position="507"/>
    </location>
</feature>
<dbReference type="SUPFAM" id="SSF103473">
    <property type="entry name" value="MFS general substrate transporter"/>
    <property type="match status" value="1"/>
</dbReference>
<feature type="transmembrane region" description="Helical" evidence="5">
    <location>
        <begin position="481"/>
        <end position="502"/>
    </location>
</feature>
<feature type="transmembrane region" description="Helical" evidence="5">
    <location>
        <begin position="390"/>
        <end position="408"/>
    </location>
</feature>
<comment type="subcellular location">
    <subcellularLocation>
        <location evidence="1">Membrane</location>
        <topology evidence="1">Multi-pass membrane protein</topology>
    </subcellularLocation>
</comment>
<keyword evidence="4 5" id="KW-0472">Membrane</keyword>
<feature type="transmembrane region" description="Helical" evidence="5">
    <location>
        <begin position="129"/>
        <end position="148"/>
    </location>
</feature>
<feature type="transmembrane region" description="Helical" evidence="5">
    <location>
        <begin position="20"/>
        <end position="41"/>
    </location>
</feature>
<feature type="transmembrane region" description="Helical" evidence="5">
    <location>
        <begin position="217"/>
        <end position="240"/>
    </location>
</feature>
<dbReference type="Proteomes" id="UP001283361">
    <property type="component" value="Unassembled WGS sequence"/>
</dbReference>
<gene>
    <name evidence="7" type="ORF">RRG08_038908</name>
</gene>
<feature type="transmembrane region" description="Helical" evidence="5">
    <location>
        <begin position="246"/>
        <end position="265"/>
    </location>
</feature>
<feature type="transmembrane region" description="Helical" evidence="5">
    <location>
        <begin position="324"/>
        <end position="345"/>
    </location>
</feature>